<proteinExistence type="predicted"/>
<comment type="caution">
    <text evidence="2">The sequence shown here is derived from an EMBL/GenBank/DDBJ whole genome shotgun (WGS) entry which is preliminary data.</text>
</comment>
<keyword evidence="3" id="KW-1185">Reference proteome</keyword>
<feature type="coiled-coil region" evidence="1">
    <location>
        <begin position="87"/>
        <end position="148"/>
    </location>
</feature>
<evidence type="ECO:0000313" key="3">
    <source>
        <dbReference type="Proteomes" id="UP000821866"/>
    </source>
</evidence>
<accession>A0A9J6EDP7</accession>
<protein>
    <submittedName>
        <fullName evidence="2">Uncharacterized protein</fullName>
    </submittedName>
</protein>
<organism evidence="2 3">
    <name type="scientific">Rhipicephalus microplus</name>
    <name type="common">Cattle tick</name>
    <name type="synonym">Boophilus microplus</name>
    <dbReference type="NCBI Taxonomy" id="6941"/>
    <lineage>
        <taxon>Eukaryota</taxon>
        <taxon>Metazoa</taxon>
        <taxon>Ecdysozoa</taxon>
        <taxon>Arthropoda</taxon>
        <taxon>Chelicerata</taxon>
        <taxon>Arachnida</taxon>
        <taxon>Acari</taxon>
        <taxon>Parasitiformes</taxon>
        <taxon>Ixodida</taxon>
        <taxon>Ixodoidea</taxon>
        <taxon>Ixodidae</taxon>
        <taxon>Rhipicephalinae</taxon>
        <taxon>Rhipicephalus</taxon>
        <taxon>Boophilus</taxon>
    </lineage>
</organism>
<reference evidence="2" key="1">
    <citation type="journal article" date="2020" name="Cell">
        <title>Large-Scale Comparative Analyses of Tick Genomes Elucidate Their Genetic Diversity and Vector Capacities.</title>
        <authorList>
            <consortium name="Tick Genome and Microbiome Consortium (TIGMIC)"/>
            <person name="Jia N."/>
            <person name="Wang J."/>
            <person name="Shi W."/>
            <person name="Du L."/>
            <person name="Sun Y."/>
            <person name="Zhan W."/>
            <person name="Jiang J.F."/>
            <person name="Wang Q."/>
            <person name="Zhang B."/>
            <person name="Ji P."/>
            <person name="Bell-Sakyi L."/>
            <person name="Cui X.M."/>
            <person name="Yuan T.T."/>
            <person name="Jiang B.G."/>
            <person name="Yang W.F."/>
            <person name="Lam T.T."/>
            <person name="Chang Q.C."/>
            <person name="Ding S.J."/>
            <person name="Wang X.J."/>
            <person name="Zhu J.G."/>
            <person name="Ruan X.D."/>
            <person name="Zhao L."/>
            <person name="Wei J.T."/>
            <person name="Ye R.Z."/>
            <person name="Que T.C."/>
            <person name="Du C.H."/>
            <person name="Zhou Y.H."/>
            <person name="Cheng J.X."/>
            <person name="Dai P.F."/>
            <person name="Guo W.B."/>
            <person name="Han X.H."/>
            <person name="Huang E.J."/>
            <person name="Li L.F."/>
            <person name="Wei W."/>
            <person name="Gao Y.C."/>
            <person name="Liu J.Z."/>
            <person name="Shao H.Z."/>
            <person name="Wang X."/>
            <person name="Wang C.C."/>
            <person name="Yang T.C."/>
            <person name="Huo Q.B."/>
            <person name="Li W."/>
            <person name="Chen H.Y."/>
            <person name="Chen S.E."/>
            <person name="Zhou L.G."/>
            <person name="Ni X.B."/>
            <person name="Tian J.H."/>
            <person name="Sheng Y."/>
            <person name="Liu T."/>
            <person name="Pan Y.S."/>
            <person name="Xia L.Y."/>
            <person name="Li J."/>
            <person name="Zhao F."/>
            <person name="Cao W.C."/>
        </authorList>
    </citation>
    <scope>NUCLEOTIDE SEQUENCE</scope>
    <source>
        <strain evidence="2">Rmic-2018</strain>
    </source>
</reference>
<keyword evidence="1" id="KW-0175">Coiled coil</keyword>
<evidence type="ECO:0000256" key="1">
    <source>
        <dbReference type="SAM" id="Coils"/>
    </source>
</evidence>
<sequence>METEVKHRRHVEELLASQKRYQEAVKLKDQEVLRLKEEVDQYADTLGSQRLEYTQEMENIERRLELRHAAEMGAMKSEHRANKEVLRGSLQQELQDLEAGYEEEQRKLRRILQTEHSLVANSQKAEFRLALQALKEAHEVQVEKIKEEHTSVVEQLAM</sequence>
<dbReference type="Proteomes" id="UP000821866">
    <property type="component" value="Chromosome 3"/>
</dbReference>
<feature type="coiled-coil region" evidence="1">
    <location>
        <begin position="18"/>
        <end position="63"/>
    </location>
</feature>
<name>A0A9J6EDP7_RHIMP</name>
<dbReference type="EMBL" id="JABSTU010000005">
    <property type="protein sequence ID" value="KAH8032502.1"/>
    <property type="molecule type" value="Genomic_DNA"/>
</dbReference>
<evidence type="ECO:0000313" key="2">
    <source>
        <dbReference type="EMBL" id="KAH8032502.1"/>
    </source>
</evidence>
<dbReference type="AlphaFoldDB" id="A0A9J6EDP7"/>
<reference evidence="2" key="2">
    <citation type="submission" date="2021-09" db="EMBL/GenBank/DDBJ databases">
        <authorList>
            <person name="Jia N."/>
            <person name="Wang J."/>
            <person name="Shi W."/>
            <person name="Du L."/>
            <person name="Sun Y."/>
            <person name="Zhan W."/>
            <person name="Jiang J."/>
            <person name="Wang Q."/>
            <person name="Zhang B."/>
            <person name="Ji P."/>
            <person name="Sakyi L.B."/>
            <person name="Cui X."/>
            <person name="Yuan T."/>
            <person name="Jiang B."/>
            <person name="Yang W."/>
            <person name="Lam T.T.-Y."/>
            <person name="Chang Q."/>
            <person name="Ding S."/>
            <person name="Wang X."/>
            <person name="Zhu J."/>
            <person name="Ruan X."/>
            <person name="Zhao L."/>
            <person name="Wei J."/>
            <person name="Que T."/>
            <person name="Du C."/>
            <person name="Cheng J."/>
            <person name="Dai P."/>
            <person name="Han X."/>
            <person name="Huang E."/>
            <person name="Gao Y."/>
            <person name="Liu J."/>
            <person name="Shao H."/>
            <person name="Ye R."/>
            <person name="Li L."/>
            <person name="Wei W."/>
            <person name="Wang X."/>
            <person name="Wang C."/>
            <person name="Huo Q."/>
            <person name="Li W."/>
            <person name="Guo W."/>
            <person name="Chen H."/>
            <person name="Chen S."/>
            <person name="Zhou L."/>
            <person name="Zhou L."/>
            <person name="Ni X."/>
            <person name="Tian J."/>
            <person name="Zhou Y."/>
            <person name="Sheng Y."/>
            <person name="Liu T."/>
            <person name="Pan Y."/>
            <person name="Xia L."/>
            <person name="Li J."/>
            <person name="Zhao F."/>
            <person name="Cao W."/>
        </authorList>
    </citation>
    <scope>NUCLEOTIDE SEQUENCE</scope>
    <source>
        <strain evidence="2">Rmic-2018</strain>
        <tissue evidence="2">Larvae</tissue>
    </source>
</reference>
<gene>
    <name evidence="2" type="ORF">HPB51_025955</name>
</gene>
<dbReference type="VEuPathDB" id="VectorBase:LOC119178495"/>